<proteinExistence type="predicted"/>
<keyword evidence="1" id="KW-0472">Membrane</keyword>
<protein>
    <submittedName>
        <fullName evidence="2">Uncharacterized protein</fullName>
    </submittedName>
</protein>
<keyword evidence="3" id="KW-1185">Reference proteome</keyword>
<evidence type="ECO:0000313" key="2">
    <source>
        <dbReference type="EMBL" id="KAJ8479955.1"/>
    </source>
</evidence>
<comment type="caution">
    <text evidence="2">The sequence shown here is derived from an EMBL/GenBank/DDBJ whole genome shotgun (WGS) entry which is preliminary data.</text>
</comment>
<evidence type="ECO:0000256" key="1">
    <source>
        <dbReference type="SAM" id="Phobius"/>
    </source>
</evidence>
<reference evidence="2 3" key="1">
    <citation type="submission" date="2022-12" db="EMBL/GenBank/DDBJ databases">
        <title>Chromosome-scale assembly of the Ensete ventricosum genome.</title>
        <authorList>
            <person name="Dussert Y."/>
            <person name="Stocks J."/>
            <person name="Wendawek A."/>
            <person name="Woldeyes F."/>
            <person name="Nichols R.A."/>
            <person name="Borrell J.S."/>
        </authorList>
    </citation>
    <scope>NUCLEOTIDE SEQUENCE [LARGE SCALE GENOMIC DNA]</scope>
    <source>
        <strain evidence="3">cv. Maze</strain>
        <tissue evidence="2">Seeds</tissue>
    </source>
</reference>
<name>A0AAV8QP49_ENSVE</name>
<keyword evidence="1" id="KW-0812">Transmembrane</keyword>
<evidence type="ECO:0000313" key="3">
    <source>
        <dbReference type="Proteomes" id="UP001222027"/>
    </source>
</evidence>
<keyword evidence="1" id="KW-1133">Transmembrane helix</keyword>
<accession>A0AAV8QP49</accession>
<gene>
    <name evidence="2" type="ORF">OPV22_023682</name>
</gene>
<sequence length="98" mass="10979">MATRAAPAWPRLPTPRPLLTFYFPPFVLLSLSFCLLLPPSFKRLEKRSPSAAPRARLRFWLCPDPRFQRSGEDILGNSGAAAMLQLGTTTRPSQLSPR</sequence>
<dbReference type="AlphaFoldDB" id="A0AAV8QP49"/>
<dbReference type="EMBL" id="JAQQAF010000006">
    <property type="protein sequence ID" value="KAJ8479955.1"/>
    <property type="molecule type" value="Genomic_DNA"/>
</dbReference>
<dbReference type="Proteomes" id="UP001222027">
    <property type="component" value="Unassembled WGS sequence"/>
</dbReference>
<feature type="transmembrane region" description="Helical" evidence="1">
    <location>
        <begin position="19"/>
        <end position="37"/>
    </location>
</feature>
<organism evidence="2 3">
    <name type="scientific">Ensete ventricosum</name>
    <name type="common">Abyssinian banana</name>
    <name type="synonym">Musa ensete</name>
    <dbReference type="NCBI Taxonomy" id="4639"/>
    <lineage>
        <taxon>Eukaryota</taxon>
        <taxon>Viridiplantae</taxon>
        <taxon>Streptophyta</taxon>
        <taxon>Embryophyta</taxon>
        <taxon>Tracheophyta</taxon>
        <taxon>Spermatophyta</taxon>
        <taxon>Magnoliopsida</taxon>
        <taxon>Liliopsida</taxon>
        <taxon>Zingiberales</taxon>
        <taxon>Musaceae</taxon>
        <taxon>Ensete</taxon>
    </lineage>
</organism>